<dbReference type="GO" id="GO:0006465">
    <property type="term" value="P:signal peptide processing"/>
    <property type="evidence" value="ECO:0007669"/>
    <property type="project" value="UniProtKB-UniRule"/>
</dbReference>
<dbReference type="GO" id="GO:0045047">
    <property type="term" value="P:protein targeting to ER"/>
    <property type="evidence" value="ECO:0007669"/>
    <property type="project" value="TreeGrafter"/>
</dbReference>
<keyword evidence="7 10" id="KW-0472">Membrane</keyword>
<dbReference type="Pfam" id="PF04573">
    <property type="entry name" value="SPC22"/>
    <property type="match status" value="1"/>
</dbReference>
<keyword evidence="4 10" id="KW-0256">Endoplasmic reticulum</keyword>
<proteinExistence type="inferred from homology"/>
<organism evidence="11">
    <name type="scientific">Aceria tosichella</name>
    <name type="common">wheat curl mite</name>
    <dbReference type="NCBI Taxonomy" id="561515"/>
    <lineage>
        <taxon>Eukaryota</taxon>
        <taxon>Metazoa</taxon>
        <taxon>Ecdysozoa</taxon>
        <taxon>Arthropoda</taxon>
        <taxon>Chelicerata</taxon>
        <taxon>Arachnida</taxon>
        <taxon>Acari</taxon>
        <taxon>Acariformes</taxon>
        <taxon>Trombidiformes</taxon>
        <taxon>Prostigmata</taxon>
        <taxon>Eupodina</taxon>
        <taxon>Eriophyoidea</taxon>
        <taxon>Eriophyidae</taxon>
        <taxon>Eriophyinae</taxon>
        <taxon>Aceriini</taxon>
        <taxon>Aceria</taxon>
    </lineage>
</organism>
<evidence type="ECO:0000256" key="6">
    <source>
        <dbReference type="ARBA" id="ARBA00022989"/>
    </source>
</evidence>
<comment type="similarity">
    <text evidence="2 10">Belongs to the SPCS3 family.</text>
</comment>
<accession>A0A6G1SKT5</accession>
<evidence type="ECO:0000256" key="5">
    <source>
        <dbReference type="ARBA" id="ARBA00022968"/>
    </source>
</evidence>
<dbReference type="EMBL" id="GGYP01005749">
    <property type="protein sequence ID" value="MDE50520.1"/>
    <property type="molecule type" value="Transcribed_RNA"/>
</dbReference>
<name>A0A6G1SKT5_9ACAR</name>
<comment type="subcellular location">
    <subcellularLocation>
        <location evidence="1">Endoplasmic reticulum membrane</location>
        <topology evidence="1">Single-pass type II membrane protein</topology>
    </subcellularLocation>
</comment>
<evidence type="ECO:0000256" key="10">
    <source>
        <dbReference type="PIRNR" id="PIRNR016089"/>
    </source>
</evidence>
<keyword evidence="6" id="KW-1133">Transmembrane helix</keyword>
<keyword evidence="5" id="KW-0735">Signal-anchor</keyword>
<gene>
    <name evidence="11" type="primary">Spcs3</name>
    <name evidence="11" type="ORF">g.19962</name>
</gene>
<evidence type="ECO:0000313" key="11">
    <source>
        <dbReference type="EMBL" id="MDE50520.1"/>
    </source>
</evidence>
<dbReference type="InterPro" id="IPR007653">
    <property type="entry name" value="SPC3"/>
</dbReference>
<protein>
    <recommendedName>
        <fullName evidence="8 10">Signal peptidase complex subunit 3</fullName>
    </recommendedName>
</protein>
<dbReference type="AlphaFoldDB" id="A0A6G1SKT5"/>
<comment type="function">
    <text evidence="9">Essential component of the signal peptidase complex (SPC) which catalyzes the cleavage of N-terminal signal sequences from nascent proteins as they are translocated into the lumen of the endoplasmic reticulum. Essential for the SPC catalytic activity, possibly by stabilizing and positioning the active center of the complex close to the lumenal surface.</text>
</comment>
<evidence type="ECO:0000256" key="4">
    <source>
        <dbReference type="ARBA" id="ARBA00022824"/>
    </source>
</evidence>
<sequence>MHTFLSRLNALLAFSLSIVALLTLGFALSTSYKSYDKLAKIDLKTVKALVRRMPDYAMPNAAENDLGLVQFNLDADFEECFDWNVKQLFIYLTANYRTPTNVLNQVVLWDYVLNRGEKGQLRLKNQHPEYYLWDDGFGLKGNNNVTLTLSMNIIPNAGFLQAAISPVTHTFSFPDTYIK</sequence>
<reference evidence="11" key="1">
    <citation type="submission" date="2018-10" db="EMBL/GenBank/DDBJ databases">
        <title>Transcriptome assembly of Aceria tosichella (Wheat curl mite) Type 2.</title>
        <authorList>
            <person name="Scully E.D."/>
            <person name="Geib S.M."/>
            <person name="Palmer N.A."/>
            <person name="Gupta A.K."/>
            <person name="Sarath G."/>
            <person name="Tatineni S."/>
        </authorList>
    </citation>
    <scope>NUCLEOTIDE SEQUENCE</scope>
    <source>
        <strain evidence="11">LincolnNE</strain>
    </source>
</reference>
<dbReference type="PIRSF" id="PIRSF016089">
    <property type="entry name" value="SPC22"/>
    <property type="match status" value="1"/>
</dbReference>
<evidence type="ECO:0000256" key="2">
    <source>
        <dbReference type="ARBA" id="ARBA00009289"/>
    </source>
</evidence>
<evidence type="ECO:0000256" key="1">
    <source>
        <dbReference type="ARBA" id="ARBA00004648"/>
    </source>
</evidence>
<dbReference type="PANTHER" id="PTHR12804:SF0">
    <property type="entry name" value="SIGNAL PEPTIDASE COMPLEX SUBUNIT 3"/>
    <property type="match status" value="1"/>
</dbReference>
<evidence type="ECO:0000256" key="9">
    <source>
        <dbReference type="ARBA" id="ARBA00046080"/>
    </source>
</evidence>
<dbReference type="PANTHER" id="PTHR12804">
    <property type="entry name" value="MICROSOMAL SIGNAL PEPTIDASE 23 KD SUBUNIT SPC22/23"/>
    <property type="match status" value="1"/>
</dbReference>
<evidence type="ECO:0000256" key="3">
    <source>
        <dbReference type="ARBA" id="ARBA00022692"/>
    </source>
</evidence>
<dbReference type="GO" id="GO:0005787">
    <property type="term" value="C:signal peptidase complex"/>
    <property type="evidence" value="ECO:0007669"/>
    <property type="project" value="UniProtKB-UniRule"/>
</dbReference>
<evidence type="ECO:0000256" key="7">
    <source>
        <dbReference type="ARBA" id="ARBA00023136"/>
    </source>
</evidence>
<keyword evidence="3" id="KW-0812">Transmembrane</keyword>
<evidence type="ECO:0000256" key="8">
    <source>
        <dbReference type="ARBA" id="ARBA00029556"/>
    </source>
</evidence>